<dbReference type="NCBIfam" id="TIGR00492">
    <property type="entry name" value="alr"/>
    <property type="match status" value="1"/>
</dbReference>
<sequence length="374" mass="40072">MEQHQKRTWAEIDLGALEHNYRTLRAMLPQQCRFLGVVKANAYGHGALAVARRLEGLGADYLAVACIDEAAELRVSGITAPILVLGPTPIPLSAEPVRLRLTQTVGDLESAKALSAAAQTEGRKVKIHIKVDTGMSRLGFVCDEAHMAAAVEEIAAICALPGLEPEGIFTHFSDADSCEDFTMVQFTRFLDLLEALKGRGITFAIRHCAASSATLKFPCTHLDMVRPGLALYGHYPDPSCEGLDGPGLTPVMRLCTRVAAVRTVPAGAYVSYGRTAQLAEEQRLAVLPIGYADGLFRTLSNRGAVSIRGVSRPITGRVCMDLCMVPAGEDVQVGDVATVYGPEQPVEAAAELAGTVSYELLSAVSRRVPRIYRG</sequence>
<dbReference type="GO" id="GO:0008784">
    <property type="term" value="F:alanine racemase activity"/>
    <property type="evidence" value="ECO:0007669"/>
    <property type="project" value="UniProtKB-UniRule"/>
</dbReference>
<feature type="modified residue" description="N6-(pyridoxal phosphate)lysine" evidence="4 5">
    <location>
        <position position="39"/>
    </location>
</feature>
<keyword evidence="2 4" id="KW-0663">Pyridoxal phosphate</keyword>
<dbReference type="PRINTS" id="PR00992">
    <property type="entry name" value="ALARACEMASE"/>
</dbReference>
<dbReference type="Pfam" id="PF01168">
    <property type="entry name" value="Ala_racemase_N"/>
    <property type="match status" value="1"/>
</dbReference>
<feature type="active site" description="Proton acceptor; specific for L-alanine" evidence="4">
    <location>
        <position position="272"/>
    </location>
</feature>
<dbReference type="GO" id="GO:0005829">
    <property type="term" value="C:cytosol"/>
    <property type="evidence" value="ECO:0007669"/>
    <property type="project" value="TreeGrafter"/>
</dbReference>
<dbReference type="FunFam" id="3.20.20.10:FF:000002">
    <property type="entry name" value="Alanine racemase"/>
    <property type="match status" value="1"/>
</dbReference>
<dbReference type="InterPro" id="IPR000821">
    <property type="entry name" value="Ala_racemase"/>
</dbReference>
<dbReference type="InterPro" id="IPR011079">
    <property type="entry name" value="Ala_racemase_C"/>
</dbReference>
<feature type="active site" description="Proton acceptor; specific for D-alanine" evidence="4">
    <location>
        <position position="39"/>
    </location>
</feature>
<dbReference type="Gene3D" id="2.40.37.10">
    <property type="entry name" value="Lyase, Ornithine Decarboxylase, Chain A, domain 1"/>
    <property type="match status" value="1"/>
</dbReference>
<dbReference type="InterPro" id="IPR009006">
    <property type="entry name" value="Ala_racemase/Decarboxylase_C"/>
</dbReference>
<dbReference type="CDD" id="cd00430">
    <property type="entry name" value="PLPDE_III_AR"/>
    <property type="match status" value="1"/>
</dbReference>
<feature type="binding site" evidence="4 6">
    <location>
        <position position="137"/>
    </location>
    <ligand>
        <name>substrate</name>
    </ligand>
</feature>
<comment type="cofactor">
    <cofactor evidence="1 4 5">
        <name>pyridoxal 5'-phosphate</name>
        <dbReference type="ChEBI" id="CHEBI:597326"/>
    </cofactor>
</comment>
<gene>
    <name evidence="8" type="primary">alr</name>
    <name evidence="8" type="ORF">H9841_06440</name>
</gene>
<comment type="catalytic activity">
    <reaction evidence="4">
        <text>L-alanine = D-alanine</text>
        <dbReference type="Rhea" id="RHEA:20249"/>
        <dbReference type="ChEBI" id="CHEBI:57416"/>
        <dbReference type="ChEBI" id="CHEBI:57972"/>
        <dbReference type="EC" id="5.1.1.1"/>
    </reaction>
</comment>
<dbReference type="PROSITE" id="PS00395">
    <property type="entry name" value="ALANINE_RACEMASE"/>
    <property type="match status" value="1"/>
</dbReference>
<dbReference type="GO" id="GO:0030632">
    <property type="term" value="P:D-alanine biosynthetic process"/>
    <property type="evidence" value="ECO:0007669"/>
    <property type="project" value="UniProtKB-UniRule"/>
</dbReference>
<feature type="domain" description="Alanine racemase C-terminal" evidence="7">
    <location>
        <begin position="251"/>
        <end position="373"/>
    </location>
</feature>
<evidence type="ECO:0000259" key="7">
    <source>
        <dbReference type="SMART" id="SM01005"/>
    </source>
</evidence>
<organism evidence="8 9">
    <name type="scientific">Candidatus Flavonifractor merdigallinarum</name>
    <dbReference type="NCBI Taxonomy" id="2838589"/>
    <lineage>
        <taxon>Bacteria</taxon>
        <taxon>Bacillati</taxon>
        <taxon>Bacillota</taxon>
        <taxon>Clostridia</taxon>
        <taxon>Eubacteriales</taxon>
        <taxon>Oscillospiraceae</taxon>
        <taxon>Flavonifractor</taxon>
    </lineage>
</organism>
<dbReference type="EC" id="5.1.1.1" evidence="4"/>
<dbReference type="PANTHER" id="PTHR30511:SF0">
    <property type="entry name" value="ALANINE RACEMASE, CATABOLIC-RELATED"/>
    <property type="match status" value="1"/>
</dbReference>
<dbReference type="EMBL" id="DXDX01000119">
    <property type="protein sequence ID" value="HIY21521.1"/>
    <property type="molecule type" value="Genomic_DNA"/>
</dbReference>
<keyword evidence="3 4" id="KW-0413">Isomerase</keyword>
<dbReference type="SUPFAM" id="SSF50621">
    <property type="entry name" value="Alanine racemase C-terminal domain-like"/>
    <property type="match status" value="1"/>
</dbReference>
<dbReference type="SMART" id="SM01005">
    <property type="entry name" value="Ala_racemase_C"/>
    <property type="match status" value="1"/>
</dbReference>
<name>A0A9D1YBX6_9FIRM</name>
<evidence type="ECO:0000313" key="8">
    <source>
        <dbReference type="EMBL" id="HIY21521.1"/>
    </source>
</evidence>
<dbReference type="Proteomes" id="UP000823868">
    <property type="component" value="Unassembled WGS sequence"/>
</dbReference>
<comment type="similarity">
    <text evidence="4">Belongs to the alanine racemase family.</text>
</comment>
<comment type="caution">
    <text evidence="8">The sequence shown here is derived from an EMBL/GenBank/DDBJ whole genome shotgun (WGS) entry which is preliminary data.</text>
</comment>
<dbReference type="PANTHER" id="PTHR30511">
    <property type="entry name" value="ALANINE RACEMASE"/>
    <property type="match status" value="1"/>
</dbReference>
<dbReference type="SUPFAM" id="SSF51419">
    <property type="entry name" value="PLP-binding barrel"/>
    <property type="match status" value="1"/>
</dbReference>
<evidence type="ECO:0000256" key="5">
    <source>
        <dbReference type="PIRSR" id="PIRSR600821-50"/>
    </source>
</evidence>
<dbReference type="Gene3D" id="3.20.20.10">
    <property type="entry name" value="Alanine racemase"/>
    <property type="match status" value="1"/>
</dbReference>
<evidence type="ECO:0000256" key="2">
    <source>
        <dbReference type="ARBA" id="ARBA00022898"/>
    </source>
</evidence>
<dbReference type="HAMAP" id="MF_01201">
    <property type="entry name" value="Ala_racemase"/>
    <property type="match status" value="1"/>
</dbReference>
<feature type="binding site" evidence="4 6">
    <location>
        <position position="320"/>
    </location>
    <ligand>
        <name>substrate</name>
    </ligand>
</feature>
<evidence type="ECO:0000256" key="6">
    <source>
        <dbReference type="PIRSR" id="PIRSR600821-52"/>
    </source>
</evidence>
<dbReference type="Pfam" id="PF00842">
    <property type="entry name" value="Ala_racemase_C"/>
    <property type="match status" value="1"/>
</dbReference>
<dbReference type="InterPro" id="IPR029066">
    <property type="entry name" value="PLP-binding_barrel"/>
</dbReference>
<evidence type="ECO:0000256" key="3">
    <source>
        <dbReference type="ARBA" id="ARBA00023235"/>
    </source>
</evidence>
<protein>
    <recommendedName>
        <fullName evidence="4">Alanine racemase</fullName>
        <ecNumber evidence="4">5.1.1.1</ecNumber>
    </recommendedName>
</protein>
<dbReference type="AlphaFoldDB" id="A0A9D1YBX6"/>
<evidence type="ECO:0000256" key="1">
    <source>
        <dbReference type="ARBA" id="ARBA00001933"/>
    </source>
</evidence>
<reference evidence="8" key="1">
    <citation type="journal article" date="2021" name="PeerJ">
        <title>Extensive microbial diversity within the chicken gut microbiome revealed by metagenomics and culture.</title>
        <authorList>
            <person name="Gilroy R."/>
            <person name="Ravi A."/>
            <person name="Getino M."/>
            <person name="Pursley I."/>
            <person name="Horton D.L."/>
            <person name="Alikhan N.F."/>
            <person name="Baker D."/>
            <person name="Gharbi K."/>
            <person name="Hall N."/>
            <person name="Watson M."/>
            <person name="Adriaenssens E.M."/>
            <person name="Foster-Nyarko E."/>
            <person name="Jarju S."/>
            <person name="Secka A."/>
            <person name="Antonio M."/>
            <person name="Oren A."/>
            <person name="Chaudhuri R.R."/>
            <person name="La Ragione R."/>
            <person name="Hildebrand F."/>
            <person name="Pallen M.J."/>
        </authorList>
    </citation>
    <scope>NUCLEOTIDE SEQUENCE</scope>
    <source>
        <strain evidence="8">ChiBcec16_6824</strain>
    </source>
</reference>
<reference evidence="8" key="2">
    <citation type="submission" date="2021-04" db="EMBL/GenBank/DDBJ databases">
        <authorList>
            <person name="Gilroy R."/>
        </authorList>
    </citation>
    <scope>NUCLEOTIDE SEQUENCE</scope>
    <source>
        <strain evidence="8">ChiBcec16_6824</strain>
    </source>
</reference>
<comment type="function">
    <text evidence="4">Catalyzes the interconversion of L-alanine and D-alanine. May also act on other amino acids.</text>
</comment>
<accession>A0A9D1YBX6</accession>
<evidence type="ECO:0000313" key="9">
    <source>
        <dbReference type="Proteomes" id="UP000823868"/>
    </source>
</evidence>
<evidence type="ECO:0000256" key="4">
    <source>
        <dbReference type="HAMAP-Rule" id="MF_01201"/>
    </source>
</evidence>
<dbReference type="InterPro" id="IPR020622">
    <property type="entry name" value="Ala_racemase_pyridoxalP-BS"/>
</dbReference>
<dbReference type="GO" id="GO:0030170">
    <property type="term" value="F:pyridoxal phosphate binding"/>
    <property type="evidence" value="ECO:0007669"/>
    <property type="project" value="UniProtKB-UniRule"/>
</dbReference>
<proteinExistence type="inferred from homology"/>
<comment type="pathway">
    <text evidence="4">Amino-acid biosynthesis; D-alanine biosynthesis; D-alanine from L-alanine: step 1/1.</text>
</comment>
<dbReference type="InterPro" id="IPR001608">
    <property type="entry name" value="Ala_racemase_N"/>
</dbReference>